<comment type="caution">
    <text evidence="2">The sequence shown here is derived from an EMBL/GenBank/DDBJ whole genome shotgun (WGS) entry which is preliminary data.</text>
</comment>
<keyword evidence="3" id="KW-1185">Reference proteome</keyword>
<accession>A0A4R9GWV7</accession>
<name>A0A4R9GWV7_9LEPT</name>
<dbReference type="Pfam" id="PF13730">
    <property type="entry name" value="HTH_36"/>
    <property type="match status" value="1"/>
</dbReference>
<reference evidence="2" key="1">
    <citation type="journal article" date="2019" name="PLoS Negl. Trop. Dis.">
        <title>Revisiting the worldwide diversity of Leptospira species in the environment.</title>
        <authorList>
            <person name="Vincent A.T."/>
            <person name="Schiettekatte O."/>
            <person name="Bourhy P."/>
            <person name="Veyrier F.J."/>
            <person name="Picardeau M."/>
        </authorList>
    </citation>
    <scope>NUCLEOTIDE SEQUENCE [LARGE SCALE GENOMIC DNA]</scope>
    <source>
        <strain evidence="2">201800301</strain>
    </source>
</reference>
<proteinExistence type="predicted"/>
<gene>
    <name evidence="2" type="ORF">EHO65_18335</name>
</gene>
<protein>
    <submittedName>
        <fullName evidence="2">Helix-turn-helix domain-containing protein</fullName>
    </submittedName>
</protein>
<dbReference type="EMBL" id="RQEY01000024">
    <property type="protein sequence ID" value="TGK36259.1"/>
    <property type="molecule type" value="Genomic_DNA"/>
</dbReference>
<dbReference type="Proteomes" id="UP000298097">
    <property type="component" value="Unassembled WGS sequence"/>
</dbReference>
<feature type="region of interest" description="Disordered" evidence="1">
    <location>
        <begin position="132"/>
        <end position="160"/>
    </location>
</feature>
<evidence type="ECO:0000256" key="1">
    <source>
        <dbReference type="SAM" id="MobiDB-lite"/>
    </source>
</evidence>
<evidence type="ECO:0000313" key="3">
    <source>
        <dbReference type="Proteomes" id="UP000298097"/>
    </source>
</evidence>
<dbReference type="OrthoDB" id="345986at2"/>
<dbReference type="AlphaFoldDB" id="A0A4R9GWV7"/>
<organism evidence="2 3">
    <name type="scientific">Leptospira andrefontaineae</name>
    <dbReference type="NCBI Taxonomy" id="2484976"/>
    <lineage>
        <taxon>Bacteria</taxon>
        <taxon>Pseudomonadati</taxon>
        <taxon>Spirochaetota</taxon>
        <taxon>Spirochaetia</taxon>
        <taxon>Leptospirales</taxon>
        <taxon>Leptospiraceae</taxon>
        <taxon>Leptospira</taxon>
    </lineage>
</organism>
<evidence type="ECO:0000313" key="2">
    <source>
        <dbReference type="EMBL" id="TGK36259.1"/>
    </source>
</evidence>
<sequence length="238" mass="26446">MSGFRNMEIKMEGTHLRIPSGFMHDKRIHPKERSNLFAVLGAFWSFAGKGNTCYPGIGKTAEDFERTKKTTLCSRSGLGKNSVVKAKKRLAELGWIQVTRVGQGKNDLVLLLEKPIEVGAVVYPSNVQTPVKGNSETFNEDSAELQNSSPMAGSPESVPQGEASIVQEHVQLNIEEHIPKAFVEWAKGKLSRSSVELIVEAYEKQDTTCWVNPFGLNQPSTLHLIFKKWMSEKLTVTT</sequence>